<feature type="transmembrane region" description="Helical" evidence="2">
    <location>
        <begin position="37"/>
        <end position="60"/>
    </location>
</feature>
<sequence>MAAAPSPIPALRLKLAIALALASGLTFLVAARHPDLLVLASALTGFAWAAGASVAVDAALVMQRTRPGSAMLPCLAALPFVNVGLYWAALGWQRDRDAAEAELAALQAAAAARERARARAAAKPPAAPPPSALQGARNQVDLAAFETILPAIKGDGHAGREERVSAELTVRGGARIGADDPSAPLIRTTRDGFLVVYMVDRGDRYTWLTMGELAAWGRTDEEAHRVAMSNLSRLATELRCATEPDSYSGLFLGGRYESSMILLDELWDLNLRPLTPAGAIVSIAARDICAFCDAEDARALAELRTLGARLRARGTQPSMLITDRLYRRQDGRWRPLLDA</sequence>
<keyword evidence="2" id="KW-0812">Transmembrane</keyword>
<feature type="coiled-coil region" evidence="1">
    <location>
        <begin position="89"/>
        <end position="116"/>
    </location>
</feature>
<keyword evidence="4" id="KW-1185">Reference proteome</keyword>
<dbReference type="EMBL" id="JAJLJH010000016">
    <property type="protein sequence ID" value="MCK9689626.1"/>
    <property type="molecule type" value="Genomic_DNA"/>
</dbReference>
<feature type="transmembrane region" description="Helical" evidence="2">
    <location>
        <begin position="12"/>
        <end position="31"/>
    </location>
</feature>
<reference evidence="3" key="1">
    <citation type="submission" date="2021-11" db="EMBL/GenBank/DDBJ databases">
        <title>BS-T2-15 a new species belonging to the Comamonadaceae family isolated from the soil of a French oak forest.</title>
        <authorList>
            <person name="Mieszkin S."/>
            <person name="Alain K."/>
        </authorList>
    </citation>
    <scope>NUCLEOTIDE SEQUENCE</scope>
    <source>
        <strain evidence="3">BS-T2-15</strain>
    </source>
</reference>
<evidence type="ECO:0000256" key="1">
    <source>
        <dbReference type="SAM" id="Coils"/>
    </source>
</evidence>
<comment type="caution">
    <text evidence="3">The sequence shown here is derived from an EMBL/GenBank/DDBJ whole genome shotgun (WGS) entry which is preliminary data.</text>
</comment>
<dbReference type="AlphaFoldDB" id="A0A9X2C349"/>
<keyword evidence="2" id="KW-0472">Membrane</keyword>
<name>A0A9X2C349_9BURK</name>
<protein>
    <submittedName>
        <fullName evidence="3">Uncharacterized protein</fullName>
    </submittedName>
</protein>
<feature type="transmembrane region" description="Helical" evidence="2">
    <location>
        <begin position="72"/>
        <end position="92"/>
    </location>
</feature>
<dbReference type="RefSeq" id="WP_275685675.1">
    <property type="nucleotide sequence ID" value="NZ_JAJLJH010000016.1"/>
</dbReference>
<evidence type="ECO:0000256" key="2">
    <source>
        <dbReference type="SAM" id="Phobius"/>
    </source>
</evidence>
<keyword evidence="1" id="KW-0175">Coiled coil</keyword>
<dbReference type="Proteomes" id="UP001139353">
    <property type="component" value="Unassembled WGS sequence"/>
</dbReference>
<gene>
    <name evidence="3" type="ORF">LPC04_28235</name>
</gene>
<organism evidence="3 4">
    <name type="scientific">Scleromatobacter humisilvae</name>
    <dbReference type="NCBI Taxonomy" id="2897159"/>
    <lineage>
        <taxon>Bacteria</taxon>
        <taxon>Pseudomonadati</taxon>
        <taxon>Pseudomonadota</taxon>
        <taxon>Betaproteobacteria</taxon>
        <taxon>Burkholderiales</taxon>
        <taxon>Sphaerotilaceae</taxon>
        <taxon>Scleromatobacter</taxon>
    </lineage>
</organism>
<proteinExistence type="predicted"/>
<evidence type="ECO:0000313" key="4">
    <source>
        <dbReference type="Proteomes" id="UP001139353"/>
    </source>
</evidence>
<keyword evidence="2" id="KW-1133">Transmembrane helix</keyword>
<accession>A0A9X2C349</accession>
<evidence type="ECO:0000313" key="3">
    <source>
        <dbReference type="EMBL" id="MCK9689626.1"/>
    </source>
</evidence>